<evidence type="ECO:0000256" key="1">
    <source>
        <dbReference type="ARBA" id="ARBA00022722"/>
    </source>
</evidence>
<dbReference type="InterPro" id="IPR047201">
    <property type="entry name" value="ERI-1_3'hExo-like"/>
</dbReference>
<evidence type="ECO:0000313" key="6">
    <source>
        <dbReference type="Proteomes" id="UP000199068"/>
    </source>
</evidence>
<dbReference type="CDD" id="cd06133">
    <property type="entry name" value="ERI-1_3'hExo_like"/>
    <property type="match status" value="1"/>
</dbReference>
<dbReference type="RefSeq" id="WP_092725541.1">
    <property type="nucleotide sequence ID" value="NZ_FNGW01000004.1"/>
</dbReference>
<dbReference type="Gene3D" id="3.30.420.10">
    <property type="entry name" value="Ribonuclease H-like superfamily/Ribonuclease H"/>
    <property type="match status" value="1"/>
</dbReference>
<dbReference type="GO" id="GO:0003676">
    <property type="term" value="F:nucleic acid binding"/>
    <property type="evidence" value="ECO:0007669"/>
    <property type="project" value="InterPro"/>
</dbReference>
<evidence type="ECO:0000313" key="5">
    <source>
        <dbReference type="EMBL" id="SDL93233.1"/>
    </source>
</evidence>
<dbReference type="GO" id="GO:0000175">
    <property type="term" value="F:3'-5'-RNA exonuclease activity"/>
    <property type="evidence" value="ECO:0007669"/>
    <property type="project" value="InterPro"/>
</dbReference>
<dbReference type="STRING" id="1121325.SAMN04515677_104197"/>
<evidence type="ECO:0000259" key="4">
    <source>
        <dbReference type="SMART" id="SM00479"/>
    </source>
</evidence>
<reference evidence="5 6" key="1">
    <citation type="submission" date="2016-10" db="EMBL/GenBank/DDBJ databases">
        <authorList>
            <person name="de Groot N.N."/>
        </authorList>
    </citation>
    <scope>NUCLEOTIDE SEQUENCE [LARGE SCALE GENOMIC DNA]</scope>
    <source>
        <strain evidence="5 6">DSM 797</strain>
    </source>
</reference>
<proteinExistence type="predicted"/>
<accession>A0A1G9P3W7</accession>
<gene>
    <name evidence="5" type="ORF">SAMN04515677_104197</name>
</gene>
<dbReference type="AlphaFoldDB" id="A0A1G9P3W7"/>
<keyword evidence="2" id="KW-0378">Hydrolase</keyword>
<dbReference type="InterPro" id="IPR036397">
    <property type="entry name" value="RNaseH_sf"/>
</dbReference>
<dbReference type="InterPro" id="IPR012337">
    <property type="entry name" value="RNaseH-like_sf"/>
</dbReference>
<evidence type="ECO:0000256" key="2">
    <source>
        <dbReference type="ARBA" id="ARBA00022801"/>
    </source>
</evidence>
<dbReference type="SMART" id="SM00479">
    <property type="entry name" value="EXOIII"/>
    <property type="match status" value="1"/>
</dbReference>
<dbReference type="InterPro" id="IPR013520">
    <property type="entry name" value="Ribonucl_H"/>
</dbReference>
<protein>
    <submittedName>
        <fullName evidence="5">Inhibitor of the KinA pathway to sporulation, predicted exonuclease</fullName>
    </submittedName>
</protein>
<dbReference type="InterPro" id="IPR051274">
    <property type="entry name" value="3-5_Exoribonuclease"/>
</dbReference>
<name>A0A1G9P3W7_9FIRM</name>
<organism evidence="5 6">
    <name type="scientific">Romboutsia lituseburensis DSM 797</name>
    <dbReference type="NCBI Taxonomy" id="1121325"/>
    <lineage>
        <taxon>Bacteria</taxon>
        <taxon>Bacillati</taxon>
        <taxon>Bacillota</taxon>
        <taxon>Clostridia</taxon>
        <taxon>Peptostreptococcales</taxon>
        <taxon>Peptostreptococcaceae</taxon>
        <taxon>Romboutsia</taxon>
    </lineage>
</organism>
<sequence length="338" mass="40194">MKKVYIDFEMNMPSAKNKRDMLNADIIAIGAIQYDTNTGKFDEFKSLIKPVSNQDIYPHIEELTQISQEDIDTAPTYEEVMRKFKKWLGTFSEIEGIYTFGSLDLTCFNNTDKKSAQKHNHPRFVNNIKDLFVDIKDKYLNYGIRCMNYVSLKNLLQCANVEFEGDAHDPLYDAYNLYVLDDVLEKHEEIREILIIKDFIRPPFININENLELCFEKYKNSFYDEKNEYNNDYMSIEVIKTVVLYLHTLQNIDIYNIEALKDINRKFDTIDKIKDIKIGYFYLLENLYFDMKDLIEDLMLYKLNSDEYNQELKNILKLFEEDLSYEGINYSNFLQESC</sequence>
<dbReference type="EMBL" id="FNGW01000004">
    <property type="protein sequence ID" value="SDL93233.1"/>
    <property type="molecule type" value="Genomic_DNA"/>
</dbReference>
<dbReference type="PANTHER" id="PTHR23044:SF61">
    <property type="entry name" value="3'-5' EXORIBONUCLEASE 1-RELATED"/>
    <property type="match status" value="1"/>
</dbReference>
<dbReference type="Proteomes" id="UP000199068">
    <property type="component" value="Unassembled WGS sequence"/>
</dbReference>
<dbReference type="SUPFAM" id="SSF53098">
    <property type="entry name" value="Ribonuclease H-like"/>
    <property type="match status" value="1"/>
</dbReference>
<keyword evidence="1" id="KW-0540">Nuclease</keyword>
<keyword evidence="3 5" id="KW-0269">Exonuclease</keyword>
<dbReference type="PANTHER" id="PTHR23044">
    <property type="entry name" value="3'-5' EXONUCLEASE ERI1-RELATED"/>
    <property type="match status" value="1"/>
</dbReference>
<dbReference type="Pfam" id="PF00929">
    <property type="entry name" value="RNase_T"/>
    <property type="match status" value="1"/>
</dbReference>
<keyword evidence="6" id="KW-1185">Reference proteome</keyword>
<feature type="domain" description="Exonuclease" evidence="4">
    <location>
        <begin position="2"/>
        <end position="190"/>
    </location>
</feature>
<evidence type="ECO:0000256" key="3">
    <source>
        <dbReference type="ARBA" id="ARBA00022839"/>
    </source>
</evidence>